<dbReference type="RefSeq" id="WP_163739280.1">
    <property type="nucleotide sequence ID" value="NZ_JAAGOA010000010.1"/>
</dbReference>
<dbReference type="GO" id="GO:0005886">
    <property type="term" value="C:plasma membrane"/>
    <property type="evidence" value="ECO:0007669"/>
    <property type="project" value="UniProtKB-SubCell"/>
</dbReference>
<evidence type="ECO:0000313" key="8">
    <source>
        <dbReference type="Proteomes" id="UP000475214"/>
    </source>
</evidence>
<evidence type="ECO:0000256" key="3">
    <source>
        <dbReference type="ARBA" id="ARBA00022692"/>
    </source>
</evidence>
<evidence type="ECO:0000256" key="4">
    <source>
        <dbReference type="ARBA" id="ARBA00022989"/>
    </source>
</evidence>
<organism evidence="7 8">
    <name type="scientific">Phytoactinopolyspora halotolerans</name>
    <dbReference type="NCBI Taxonomy" id="1981512"/>
    <lineage>
        <taxon>Bacteria</taxon>
        <taxon>Bacillati</taxon>
        <taxon>Actinomycetota</taxon>
        <taxon>Actinomycetes</taxon>
        <taxon>Jiangellales</taxon>
        <taxon>Jiangellaceae</taxon>
        <taxon>Phytoactinopolyspora</taxon>
    </lineage>
</organism>
<evidence type="ECO:0000313" key="7">
    <source>
        <dbReference type="EMBL" id="NEE01530.1"/>
    </source>
</evidence>
<dbReference type="AlphaFoldDB" id="A0A6L9SBZ1"/>
<feature type="transmembrane region" description="Helical" evidence="6">
    <location>
        <begin position="302"/>
        <end position="321"/>
    </location>
</feature>
<feature type="transmembrane region" description="Helical" evidence="6">
    <location>
        <begin position="107"/>
        <end position="128"/>
    </location>
</feature>
<keyword evidence="8" id="KW-1185">Reference proteome</keyword>
<evidence type="ECO:0008006" key="9">
    <source>
        <dbReference type="Google" id="ProtNLM"/>
    </source>
</evidence>
<sequence>MCRFIGTLCFVGVMVVAGLTVFPSALPDAVDATRQQPVALLLVAGCWAAATVASVAGKRLIAVGHLGWLDTTTCHVSGTVANRVVPAGVGSAGVFIAALRRGGASTCLASSIVALWAAAGGVIHASGLAFGLGWLRYGTAGLVVVAAVAASLALLTPTMLRRARSTAVLERLRRRRRRSAQRRPRTAVQRAVRRRALDVADTARQLASSVRARPAIAIGALLAQLASMLCLAIGFATAVTAFAVPVTVGTAMAIYMAGTAVSATTPTPAGIGSSEAALVAGLVVAGVSFSEAFPVVLLFRAVILLAPIVAAAAFAGGWAAGNIRGWLGNIRPSGQPR</sequence>
<comment type="subcellular location">
    <subcellularLocation>
        <location evidence="1">Cell membrane</location>
        <topology evidence="1">Multi-pass membrane protein</topology>
    </subcellularLocation>
</comment>
<dbReference type="PANTHER" id="PTHR39087">
    <property type="entry name" value="UPF0104 MEMBRANE PROTEIN MJ1595"/>
    <property type="match status" value="1"/>
</dbReference>
<dbReference type="Pfam" id="PF03706">
    <property type="entry name" value="LPG_synthase_TM"/>
    <property type="match status" value="1"/>
</dbReference>
<accession>A0A6L9SBZ1</accession>
<keyword evidence="3 6" id="KW-0812">Transmembrane</keyword>
<keyword evidence="4 6" id="KW-1133">Transmembrane helix</keyword>
<keyword evidence="2" id="KW-1003">Cell membrane</keyword>
<keyword evidence="5 6" id="KW-0472">Membrane</keyword>
<evidence type="ECO:0000256" key="5">
    <source>
        <dbReference type="ARBA" id="ARBA00023136"/>
    </source>
</evidence>
<feature type="transmembrane region" description="Helical" evidence="6">
    <location>
        <begin position="242"/>
        <end position="264"/>
    </location>
</feature>
<evidence type="ECO:0000256" key="2">
    <source>
        <dbReference type="ARBA" id="ARBA00022475"/>
    </source>
</evidence>
<feature type="transmembrane region" description="Helical" evidence="6">
    <location>
        <begin position="134"/>
        <end position="155"/>
    </location>
</feature>
<proteinExistence type="predicted"/>
<name>A0A6L9SBZ1_9ACTN</name>
<evidence type="ECO:0000256" key="6">
    <source>
        <dbReference type="SAM" id="Phobius"/>
    </source>
</evidence>
<feature type="transmembrane region" description="Helical" evidence="6">
    <location>
        <begin position="276"/>
        <end position="296"/>
    </location>
</feature>
<dbReference type="Proteomes" id="UP000475214">
    <property type="component" value="Unassembled WGS sequence"/>
</dbReference>
<comment type="caution">
    <text evidence="7">The sequence shown here is derived from an EMBL/GenBank/DDBJ whole genome shotgun (WGS) entry which is preliminary data.</text>
</comment>
<reference evidence="7 8" key="1">
    <citation type="submission" date="2020-02" db="EMBL/GenBank/DDBJ databases">
        <authorList>
            <person name="Li X.-J."/>
            <person name="Han X.-M."/>
        </authorList>
    </citation>
    <scope>NUCLEOTIDE SEQUENCE [LARGE SCALE GENOMIC DNA]</scope>
    <source>
        <strain evidence="7 8">CCTCC AB 2017055</strain>
    </source>
</reference>
<feature type="transmembrane region" description="Helical" evidence="6">
    <location>
        <begin position="7"/>
        <end position="26"/>
    </location>
</feature>
<dbReference type="PANTHER" id="PTHR39087:SF2">
    <property type="entry name" value="UPF0104 MEMBRANE PROTEIN MJ1595"/>
    <property type="match status" value="1"/>
</dbReference>
<evidence type="ECO:0000256" key="1">
    <source>
        <dbReference type="ARBA" id="ARBA00004651"/>
    </source>
</evidence>
<feature type="transmembrane region" description="Helical" evidence="6">
    <location>
        <begin position="38"/>
        <end position="56"/>
    </location>
</feature>
<gene>
    <name evidence="7" type="ORF">G1H10_15265</name>
</gene>
<dbReference type="InterPro" id="IPR022791">
    <property type="entry name" value="L-PG_synthase/AglD"/>
</dbReference>
<dbReference type="EMBL" id="JAAGOA010000010">
    <property type="protein sequence ID" value="NEE01530.1"/>
    <property type="molecule type" value="Genomic_DNA"/>
</dbReference>
<protein>
    <recommendedName>
        <fullName evidence="9">Flippase-like domain-containing protein</fullName>
    </recommendedName>
</protein>
<feature type="transmembrane region" description="Helical" evidence="6">
    <location>
        <begin position="214"/>
        <end position="236"/>
    </location>
</feature>